<keyword evidence="2" id="KW-1185">Reference proteome</keyword>
<name>A0AAN8EZ05_TRICO</name>
<evidence type="ECO:0000313" key="1">
    <source>
        <dbReference type="EMBL" id="KAK5968872.1"/>
    </source>
</evidence>
<accession>A0AAN8EZ05</accession>
<comment type="caution">
    <text evidence="1">The sequence shown here is derived from an EMBL/GenBank/DDBJ whole genome shotgun (WGS) entry which is preliminary data.</text>
</comment>
<sequence length="55" mass="6491">VKHHSMCSTTCGKVLKERFENDSNWTPLSSLRLFHIARKKIDKVPRRHGPVFNMR</sequence>
<feature type="non-terminal residue" evidence="1">
    <location>
        <position position="1"/>
    </location>
</feature>
<proteinExistence type="predicted"/>
<dbReference type="EMBL" id="WIXE01020891">
    <property type="protein sequence ID" value="KAK5968872.1"/>
    <property type="molecule type" value="Genomic_DNA"/>
</dbReference>
<gene>
    <name evidence="1" type="ORF">GCK32_021160</name>
</gene>
<organism evidence="1 2">
    <name type="scientific">Trichostrongylus colubriformis</name>
    <name type="common">Black scour worm</name>
    <dbReference type="NCBI Taxonomy" id="6319"/>
    <lineage>
        <taxon>Eukaryota</taxon>
        <taxon>Metazoa</taxon>
        <taxon>Ecdysozoa</taxon>
        <taxon>Nematoda</taxon>
        <taxon>Chromadorea</taxon>
        <taxon>Rhabditida</taxon>
        <taxon>Rhabditina</taxon>
        <taxon>Rhabditomorpha</taxon>
        <taxon>Strongyloidea</taxon>
        <taxon>Trichostrongylidae</taxon>
        <taxon>Trichostrongylus</taxon>
    </lineage>
</organism>
<evidence type="ECO:0000313" key="2">
    <source>
        <dbReference type="Proteomes" id="UP001331761"/>
    </source>
</evidence>
<protein>
    <submittedName>
        <fullName evidence="1">Uncharacterized protein</fullName>
    </submittedName>
</protein>
<dbReference type="AlphaFoldDB" id="A0AAN8EZ05"/>
<dbReference type="Proteomes" id="UP001331761">
    <property type="component" value="Unassembled WGS sequence"/>
</dbReference>
<reference evidence="1 2" key="1">
    <citation type="submission" date="2019-10" db="EMBL/GenBank/DDBJ databases">
        <title>Assembly and Annotation for the nematode Trichostrongylus colubriformis.</title>
        <authorList>
            <person name="Martin J."/>
        </authorList>
    </citation>
    <scope>NUCLEOTIDE SEQUENCE [LARGE SCALE GENOMIC DNA]</scope>
    <source>
        <strain evidence="1">G859</strain>
        <tissue evidence="1">Whole worm</tissue>
    </source>
</reference>